<dbReference type="KEGG" id="ccan:109693876"/>
<dbReference type="GO" id="GO:0048007">
    <property type="term" value="P:antigen processing and presentation, exogenous lipid antigen via MHC class Ib"/>
    <property type="evidence" value="ECO:0007669"/>
    <property type="project" value="TreeGrafter"/>
</dbReference>
<dbReference type="PANTHER" id="PTHR16675">
    <property type="entry name" value="MHC CLASS I-RELATED"/>
    <property type="match status" value="1"/>
</dbReference>
<dbReference type="InterPro" id="IPR003597">
    <property type="entry name" value="Ig_C1-set"/>
</dbReference>
<feature type="signal peptide" evidence="9">
    <location>
        <begin position="1"/>
        <end position="19"/>
    </location>
</feature>
<protein>
    <submittedName>
        <fullName evidence="12">T-cell surface glycoprotein CD1c-like isoform X1</fullName>
    </submittedName>
</protein>
<sequence length="332" mass="37952">MLFLQLLLLTLLLPGSNHADMVHDMVSFHIIQISSYANQSWVQNQGSGWLDELQTHGWESESGSIIFLHTWSKGNFTDEQLTDLELLFRVYFIGLTQEIRNYASQFQFEYPFEMQVNAGCELYSRESPKDFVQVAYEGSDFMSFQNTSWVPSPEGGSPAQKVCDLLNQYEGIKETVQSLVRKTCPQFLLGLLDAGKMYLQRKVKPEAWLSGHSTLKSGRLLLVCHVSGFYPKPVWVMWMRDEQEQLGTKHEDPFPHADGTWYLRANLDVAAEDAAGLSCRVRHSSLGDQDIILYWGRRLSASLISLAVIVPLILLIVLMLLFKKRCSYWNIL</sequence>
<dbReference type="SUPFAM" id="SSF48726">
    <property type="entry name" value="Immunoglobulin"/>
    <property type="match status" value="1"/>
</dbReference>
<keyword evidence="8" id="KW-1133">Transmembrane helix</keyword>
<keyword evidence="11" id="KW-1185">Reference proteome</keyword>
<gene>
    <name evidence="12" type="primary">LOC109693876</name>
</gene>
<evidence type="ECO:0000256" key="1">
    <source>
        <dbReference type="ARBA" id="ARBA00004177"/>
    </source>
</evidence>
<dbReference type="Gene3D" id="3.30.500.10">
    <property type="entry name" value="MHC class I-like antigen recognition-like"/>
    <property type="match status" value="1"/>
</dbReference>
<dbReference type="RefSeq" id="XP_020031071.1">
    <property type="nucleotide sequence ID" value="XM_020175482.2"/>
</dbReference>
<dbReference type="InterPro" id="IPR013783">
    <property type="entry name" value="Ig-like_fold"/>
</dbReference>
<dbReference type="InterPro" id="IPR036179">
    <property type="entry name" value="Ig-like_dom_sf"/>
</dbReference>
<dbReference type="PROSITE" id="PS50835">
    <property type="entry name" value="IG_LIKE"/>
    <property type="match status" value="1"/>
</dbReference>
<dbReference type="GO" id="GO:0071723">
    <property type="term" value="F:lipopeptide binding"/>
    <property type="evidence" value="ECO:0007669"/>
    <property type="project" value="TreeGrafter"/>
</dbReference>
<dbReference type="GO" id="GO:0006955">
    <property type="term" value="P:immune response"/>
    <property type="evidence" value="ECO:0007669"/>
    <property type="project" value="TreeGrafter"/>
</dbReference>
<dbReference type="GO" id="GO:0048006">
    <property type="term" value="P:antigen processing and presentation, endogenous lipid antigen via MHC class Ib"/>
    <property type="evidence" value="ECO:0007669"/>
    <property type="project" value="TreeGrafter"/>
</dbReference>
<keyword evidence="9" id="KW-0732">Signal</keyword>
<name>A0A8B7VGD6_CASCN</name>
<dbReference type="InterPro" id="IPR037055">
    <property type="entry name" value="MHC_I-like_Ag-recog_sf"/>
</dbReference>
<evidence type="ECO:0000256" key="3">
    <source>
        <dbReference type="ARBA" id="ARBA00022859"/>
    </source>
</evidence>
<dbReference type="GO" id="GO:0005615">
    <property type="term" value="C:extracellular space"/>
    <property type="evidence" value="ECO:0007669"/>
    <property type="project" value="TreeGrafter"/>
</dbReference>
<dbReference type="Pfam" id="PF07654">
    <property type="entry name" value="C1-set"/>
    <property type="match status" value="1"/>
</dbReference>
<dbReference type="GeneID" id="109693876"/>
<dbReference type="GO" id="GO:0009897">
    <property type="term" value="C:external side of plasma membrane"/>
    <property type="evidence" value="ECO:0007669"/>
    <property type="project" value="TreeGrafter"/>
</dbReference>
<dbReference type="GO" id="GO:0032743">
    <property type="term" value="P:positive regulation of interleukin-2 production"/>
    <property type="evidence" value="ECO:0007669"/>
    <property type="project" value="UniProtKB-ARBA"/>
</dbReference>
<keyword evidence="4 8" id="KW-0472">Membrane</keyword>
<dbReference type="FunFam" id="2.60.40.10:FF:000254">
    <property type="entry name" value="Antigen-presenting glycoprotein CD1d1"/>
    <property type="match status" value="1"/>
</dbReference>
<feature type="domain" description="Ig-like" evidence="10">
    <location>
        <begin position="205"/>
        <end position="285"/>
    </location>
</feature>
<evidence type="ECO:0000256" key="9">
    <source>
        <dbReference type="SAM" id="SignalP"/>
    </source>
</evidence>
<dbReference type="FunFam" id="3.30.500.10:FF:000002">
    <property type="entry name" value="Antigen-presenting glycoprotein CD1d1"/>
    <property type="match status" value="1"/>
</dbReference>
<dbReference type="RefSeq" id="XP_020031071.1">
    <property type="nucleotide sequence ID" value="XM_020175482.1"/>
</dbReference>
<dbReference type="CDD" id="cd21029">
    <property type="entry name" value="IgC1_CD1"/>
    <property type="match status" value="1"/>
</dbReference>
<feature type="chain" id="PRO_5034094009" evidence="9">
    <location>
        <begin position="20"/>
        <end position="332"/>
    </location>
</feature>
<dbReference type="SUPFAM" id="SSF54452">
    <property type="entry name" value="MHC antigen-recognition domain"/>
    <property type="match status" value="1"/>
</dbReference>
<keyword evidence="5" id="KW-0325">Glycoprotein</keyword>
<evidence type="ECO:0000256" key="7">
    <source>
        <dbReference type="ARBA" id="ARBA00046288"/>
    </source>
</evidence>
<accession>A0A8B7VGD6</accession>
<keyword evidence="2" id="KW-0967">Endosome</keyword>
<dbReference type="InterPro" id="IPR011161">
    <property type="entry name" value="MHC_I-like_Ag-recog"/>
</dbReference>
<evidence type="ECO:0000313" key="12">
    <source>
        <dbReference type="RefSeq" id="XP_020031071.1"/>
    </source>
</evidence>
<dbReference type="SMART" id="SM00407">
    <property type="entry name" value="IGc1"/>
    <property type="match status" value="1"/>
</dbReference>
<organism evidence="12">
    <name type="scientific">Castor canadensis</name>
    <name type="common">American beaver</name>
    <dbReference type="NCBI Taxonomy" id="51338"/>
    <lineage>
        <taxon>Eukaryota</taxon>
        <taxon>Metazoa</taxon>
        <taxon>Chordata</taxon>
        <taxon>Craniata</taxon>
        <taxon>Vertebrata</taxon>
        <taxon>Euteleostomi</taxon>
        <taxon>Mammalia</taxon>
        <taxon>Eutheria</taxon>
        <taxon>Euarchontoglires</taxon>
        <taxon>Glires</taxon>
        <taxon>Rodentia</taxon>
        <taxon>Castorimorpha</taxon>
        <taxon>Castoridae</taxon>
        <taxon>Castor</taxon>
    </lineage>
</organism>
<evidence type="ECO:0000256" key="8">
    <source>
        <dbReference type="SAM" id="Phobius"/>
    </source>
</evidence>
<dbReference type="Proteomes" id="UP001732720">
    <property type="component" value="Chromosome 11"/>
</dbReference>
<reference evidence="12" key="1">
    <citation type="submission" date="2025-08" db="UniProtKB">
        <authorList>
            <consortium name="RefSeq"/>
        </authorList>
    </citation>
    <scope>IDENTIFICATION</scope>
    <source>
        <tissue evidence="12">Leukocyte</tissue>
    </source>
</reference>
<comment type="subcellular location">
    <subcellularLocation>
        <location evidence="7">Endomembrane system</location>
        <topology evidence="7">Single-pass type I membrane protein</topology>
    </subcellularLocation>
    <subcellularLocation>
        <location evidence="1">Endosome</location>
    </subcellularLocation>
</comment>
<dbReference type="AlphaFoldDB" id="A0A8B7VGD6"/>
<dbReference type="GO" id="GO:0032753">
    <property type="term" value="P:positive regulation of interleukin-4 production"/>
    <property type="evidence" value="ECO:0007669"/>
    <property type="project" value="UniProtKB-ARBA"/>
</dbReference>
<dbReference type="Gene3D" id="2.60.40.10">
    <property type="entry name" value="Immunoglobulins"/>
    <property type="match status" value="1"/>
</dbReference>
<dbReference type="PANTHER" id="PTHR16675:SF155">
    <property type="entry name" value="T-CELL SURFACE GLYCOPROTEIN CD1C"/>
    <property type="match status" value="1"/>
</dbReference>
<evidence type="ECO:0000256" key="5">
    <source>
        <dbReference type="ARBA" id="ARBA00023180"/>
    </source>
</evidence>
<dbReference type="OrthoDB" id="8890485at2759"/>
<dbReference type="GO" id="GO:0051135">
    <property type="term" value="P:positive regulation of NK T cell activation"/>
    <property type="evidence" value="ECO:0007669"/>
    <property type="project" value="UniProtKB-ARBA"/>
</dbReference>
<evidence type="ECO:0000313" key="11">
    <source>
        <dbReference type="Proteomes" id="UP001732720"/>
    </source>
</evidence>
<keyword evidence="3" id="KW-0391">Immunity</keyword>
<dbReference type="Pfam" id="PF16497">
    <property type="entry name" value="MHC_I_3"/>
    <property type="match status" value="1"/>
</dbReference>
<keyword evidence="8" id="KW-0812">Transmembrane</keyword>
<proteinExistence type="predicted"/>
<dbReference type="InterPro" id="IPR050208">
    <property type="entry name" value="MHC_class-I_related"/>
</dbReference>
<dbReference type="GO" id="GO:0030884">
    <property type="term" value="F:exogenous lipid antigen binding"/>
    <property type="evidence" value="ECO:0007669"/>
    <property type="project" value="TreeGrafter"/>
</dbReference>
<evidence type="ECO:0000256" key="2">
    <source>
        <dbReference type="ARBA" id="ARBA00022753"/>
    </source>
</evidence>
<evidence type="ECO:0000256" key="4">
    <source>
        <dbReference type="ARBA" id="ARBA00023136"/>
    </source>
</evidence>
<dbReference type="GO" id="GO:0001916">
    <property type="term" value="P:positive regulation of T cell mediated cytotoxicity"/>
    <property type="evidence" value="ECO:0007669"/>
    <property type="project" value="TreeGrafter"/>
</dbReference>
<dbReference type="GO" id="GO:0030883">
    <property type="term" value="F:endogenous lipid antigen binding"/>
    <property type="evidence" value="ECO:0007669"/>
    <property type="project" value="TreeGrafter"/>
</dbReference>
<dbReference type="InterPro" id="IPR007110">
    <property type="entry name" value="Ig-like_dom"/>
</dbReference>
<dbReference type="InterPro" id="IPR011162">
    <property type="entry name" value="MHC_I/II-like_Ag-recog"/>
</dbReference>
<evidence type="ECO:0000256" key="6">
    <source>
        <dbReference type="ARBA" id="ARBA00023319"/>
    </source>
</evidence>
<dbReference type="GO" id="GO:0005768">
    <property type="term" value="C:endosome"/>
    <property type="evidence" value="ECO:0007669"/>
    <property type="project" value="UniProtKB-SubCell"/>
</dbReference>
<keyword evidence="6" id="KW-0393">Immunoglobulin domain</keyword>
<feature type="transmembrane region" description="Helical" evidence="8">
    <location>
        <begin position="299"/>
        <end position="322"/>
    </location>
</feature>
<evidence type="ECO:0000259" key="10">
    <source>
        <dbReference type="PROSITE" id="PS50835"/>
    </source>
</evidence>